<reference evidence="28" key="1">
    <citation type="submission" date="2021-01" db="UniProtKB">
        <authorList>
            <consortium name="EnsemblMetazoa"/>
        </authorList>
    </citation>
    <scope>IDENTIFICATION</scope>
</reference>
<dbReference type="GO" id="GO:0006820">
    <property type="term" value="P:monoatomic anion transport"/>
    <property type="evidence" value="ECO:0007669"/>
    <property type="project" value="TreeGrafter"/>
</dbReference>
<evidence type="ECO:0000256" key="13">
    <source>
        <dbReference type="ARBA" id="ARBA00023228"/>
    </source>
</evidence>
<dbReference type="InterPro" id="IPR011701">
    <property type="entry name" value="MFS"/>
</dbReference>
<keyword evidence="7 26" id="KW-0812">Transmembrane</keyword>
<dbReference type="GO" id="GO:0030672">
    <property type="term" value="C:synaptic vesicle membrane"/>
    <property type="evidence" value="ECO:0007669"/>
    <property type="project" value="UniProtKB-SubCell"/>
</dbReference>
<evidence type="ECO:0000256" key="9">
    <source>
        <dbReference type="ARBA" id="ARBA00022989"/>
    </source>
</evidence>
<dbReference type="Proteomes" id="UP000594262">
    <property type="component" value="Unplaced"/>
</dbReference>
<evidence type="ECO:0000256" key="6">
    <source>
        <dbReference type="ARBA" id="ARBA00022475"/>
    </source>
</evidence>
<dbReference type="InterPro" id="IPR020846">
    <property type="entry name" value="MFS_dom"/>
</dbReference>
<keyword evidence="9 26" id="KW-1133">Transmembrane helix</keyword>
<feature type="transmembrane region" description="Helical" evidence="26">
    <location>
        <begin position="129"/>
        <end position="152"/>
    </location>
</feature>
<evidence type="ECO:0000256" key="22">
    <source>
        <dbReference type="ARBA" id="ARBA00069713"/>
    </source>
</evidence>
<comment type="catalytic activity">
    <reaction evidence="19">
        <text>L-glutamate(out) = L-glutamate(in)</text>
        <dbReference type="Rhea" id="RHEA:66336"/>
        <dbReference type="ChEBI" id="CHEBI:29985"/>
    </reaction>
    <physiologicalReaction direction="left-to-right" evidence="19">
        <dbReference type="Rhea" id="RHEA:66337"/>
    </physiologicalReaction>
</comment>
<organism evidence="28 29">
    <name type="scientific">Clytia hemisphaerica</name>
    <dbReference type="NCBI Taxonomy" id="252671"/>
    <lineage>
        <taxon>Eukaryota</taxon>
        <taxon>Metazoa</taxon>
        <taxon>Cnidaria</taxon>
        <taxon>Hydrozoa</taxon>
        <taxon>Hydroidolina</taxon>
        <taxon>Leptothecata</taxon>
        <taxon>Obeliida</taxon>
        <taxon>Clytiidae</taxon>
        <taxon>Clytia</taxon>
    </lineage>
</organism>
<evidence type="ECO:0000256" key="21">
    <source>
        <dbReference type="ARBA" id="ARBA00056891"/>
    </source>
</evidence>
<feature type="transmembrane region" description="Helical" evidence="26">
    <location>
        <begin position="12"/>
        <end position="36"/>
    </location>
</feature>
<feature type="transmembrane region" description="Helical" evidence="26">
    <location>
        <begin position="103"/>
        <end position="123"/>
    </location>
</feature>
<dbReference type="GO" id="GO:0005765">
    <property type="term" value="C:lysosomal membrane"/>
    <property type="evidence" value="ECO:0007669"/>
    <property type="project" value="UniProtKB-SubCell"/>
</dbReference>
<dbReference type="PANTHER" id="PTHR11662:SF454">
    <property type="entry name" value="SIALIN-LIKE"/>
    <property type="match status" value="1"/>
</dbReference>
<feature type="transmembrane region" description="Helical" evidence="26">
    <location>
        <begin position="395"/>
        <end position="419"/>
    </location>
</feature>
<keyword evidence="5" id="KW-0813">Transport</keyword>
<evidence type="ECO:0000256" key="4">
    <source>
        <dbReference type="ARBA" id="ARBA00004656"/>
    </source>
</evidence>
<feature type="transmembrane region" description="Helical" evidence="26">
    <location>
        <begin position="303"/>
        <end position="323"/>
    </location>
</feature>
<evidence type="ECO:0000256" key="3">
    <source>
        <dbReference type="ARBA" id="ARBA00004638"/>
    </source>
</evidence>
<dbReference type="Gene3D" id="1.20.1250.20">
    <property type="entry name" value="MFS general substrate transporter like domains"/>
    <property type="match status" value="2"/>
</dbReference>
<comment type="subcellular location">
    <subcellularLocation>
        <location evidence="2">Basolateral cell membrane</location>
        <topology evidence="2">Multi-pass membrane protein</topology>
    </subcellularLocation>
    <subcellularLocation>
        <location evidence="3">Cytoplasmic vesicle</location>
        <location evidence="3">Secretory vesicle membrane</location>
        <topology evidence="3">Multi-pass membrane protein</topology>
    </subcellularLocation>
    <subcellularLocation>
        <location evidence="1">Cytoplasmic vesicle</location>
        <location evidence="1">Secretory vesicle</location>
        <location evidence="1">Synaptic vesicle membrane</location>
    </subcellularLocation>
    <subcellularLocation>
        <location evidence="4">Lysosome membrane</location>
    </subcellularLocation>
</comment>
<comment type="catalytic activity">
    <reaction evidence="15">
        <text>2 nitrate(out) + H(+)(out) = 2 nitrate(in) + H(+)(in)</text>
        <dbReference type="Rhea" id="RHEA:71539"/>
        <dbReference type="ChEBI" id="CHEBI:15378"/>
        <dbReference type="ChEBI" id="CHEBI:17632"/>
    </reaction>
    <physiologicalReaction direction="left-to-right" evidence="15">
        <dbReference type="Rhea" id="RHEA:71540"/>
    </physiologicalReaction>
</comment>
<feature type="transmembrane region" description="Helical" evidence="26">
    <location>
        <begin position="431"/>
        <end position="450"/>
    </location>
</feature>
<dbReference type="OrthoDB" id="6019972at2759"/>
<dbReference type="GO" id="GO:0015293">
    <property type="term" value="F:symporter activity"/>
    <property type="evidence" value="ECO:0007669"/>
    <property type="project" value="UniProtKB-KW"/>
</dbReference>
<accession>A0A7M5XDJ1</accession>
<dbReference type="PANTHER" id="PTHR11662">
    <property type="entry name" value="SOLUTE CARRIER FAMILY 17"/>
    <property type="match status" value="1"/>
</dbReference>
<evidence type="ECO:0000256" key="15">
    <source>
        <dbReference type="ARBA" id="ARBA00050101"/>
    </source>
</evidence>
<dbReference type="PROSITE" id="PS50850">
    <property type="entry name" value="MFS"/>
    <property type="match status" value="1"/>
</dbReference>
<evidence type="ECO:0000256" key="16">
    <source>
        <dbReference type="ARBA" id="ARBA00050554"/>
    </source>
</evidence>
<comment type="catalytic activity">
    <reaction evidence="17">
        <text>N-acetylneuraminate(in) + H(+)(in) = N-acetylneuraminate(out) + H(+)(out)</text>
        <dbReference type="Rhea" id="RHEA:28987"/>
        <dbReference type="ChEBI" id="CHEBI:15378"/>
        <dbReference type="ChEBI" id="CHEBI:35418"/>
    </reaction>
    <physiologicalReaction direction="right-to-left" evidence="17">
        <dbReference type="Rhea" id="RHEA:28989"/>
    </physiologicalReaction>
</comment>
<dbReference type="GO" id="GO:0046942">
    <property type="term" value="P:carboxylic acid transport"/>
    <property type="evidence" value="ECO:0007669"/>
    <property type="project" value="UniProtKB-ARBA"/>
</dbReference>
<keyword evidence="11 26" id="KW-0472">Membrane</keyword>
<keyword evidence="14" id="KW-0968">Cytoplasmic vesicle</keyword>
<proteinExistence type="predicted"/>
<dbReference type="FunFam" id="1.20.1250.20:FF:000067">
    <property type="entry name" value="sialin isoform X2"/>
    <property type="match status" value="1"/>
</dbReference>
<evidence type="ECO:0000256" key="23">
    <source>
        <dbReference type="ARBA" id="ARBA00080244"/>
    </source>
</evidence>
<evidence type="ECO:0000256" key="20">
    <source>
        <dbReference type="ARBA" id="ARBA00051612"/>
    </source>
</evidence>
<evidence type="ECO:0000256" key="5">
    <source>
        <dbReference type="ARBA" id="ARBA00022448"/>
    </source>
</evidence>
<feature type="domain" description="Major facilitator superfamily (MFS) profile" evidence="27">
    <location>
        <begin position="15"/>
        <end position="454"/>
    </location>
</feature>
<feature type="transmembrane region" description="Helical" evidence="26">
    <location>
        <begin position="164"/>
        <end position="186"/>
    </location>
</feature>
<evidence type="ECO:0000256" key="8">
    <source>
        <dbReference type="ARBA" id="ARBA00022847"/>
    </source>
</evidence>
<dbReference type="AlphaFoldDB" id="A0A7M5XDJ1"/>
<dbReference type="InterPro" id="IPR036259">
    <property type="entry name" value="MFS_trans_sf"/>
</dbReference>
<name>A0A7M5XDJ1_9CNID</name>
<evidence type="ECO:0000259" key="27">
    <source>
        <dbReference type="PROSITE" id="PS50850"/>
    </source>
</evidence>
<dbReference type="InterPro" id="IPR050382">
    <property type="entry name" value="MFS_Na/Anion_cotransporter"/>
</dbReference>
<dbReference type="GO" id="GO:0016324">
    <property type="term" value="C:apical plasma membrane"/>
    <property type="evidence" value="ECO:0007669"/>
    <property type="project" value="TreeGrafter"/>
</dbReference>
<dbReference type="Pfam" id="PF07690">
    <property type="entry name" value="MFS_1"/>
    <property type="match status" value="1"/>
</dbReference>
<evidence type="ECO:0000256" key="25">
    <source>
        <dbReference type="ARBA" id="ARBA00081925"/>
    </source>
</evidence>
<evidence type="ECO:0000256" key="10">
    <source>
        <dbReference type="ARBA" id="ARBA00023018"/>
    </source>
</evidence>
<keyword evidence="8" id="KW-0769">Symport</keyword>
<protein>
    <recommendedName>
        <fullName evidence="22">Sialin</fullName>
    </recommendedName>
    <alternativeName>
        <fullName evidence="25">H(+)/nitrate cotransporter</fullName>
    </alternativeName>
    <alternativeName>
        <fullName evidence="23">H(+)/sialic acid cotransporter</fullName>
    </alternativeName>
    <alternativeName>
        <fullName evidence="24">Vesicular excitatory amino acid transporter</fullName>
    </alternativeName>
</protein>
<keyword evidence="10" id="KW-0770">Synapse</keyword>
<keyword evidence="13" id="KW-0458">Lysosome</keyword>
<feature type="transmembrane region" description="Helical" evidence="26">
    <location>
        <begin position="76"/>
        <end position="96"/>
    </location>
</feature>
<keyword evidence="12" id="KW-0325">Glycoprotein</keyword>
<comment type="function">
    <text evidence="21">Receptor for CM101, a polysaccharide produced by group B Streptococcus with antipathoangiogenic properties.</text>
</comment>
<evidence type="ECO:0000256" key="11">
    <source>
        <dbReference type="ARBA" id="ARBA00023136"/>
    </source>
</evidence>
<evidence type="ECO:0000256" key="24">
    <source>
        <dbReference type="ARBA" id="ARBA00081195"/>
    </source>
</evidence>
<comment type="catalytic activity">
    <reaction evidence="18">
        <text>N-acetyl-L-aspartyl-L-glutamate(out) = N-acetyl-L-aspartyl-L-glutamate(in)</text>
        <dbReference type="Rhea" id="RHEA:72599"/>
        <dbReference type="ChEBI" id="CHEBI:76931"/>
    </reaction>
    <physiologicalReaction direction="left-to-right" evidence="18">
        <dbReference type="Rhea" id="RHEA:72600"/>
    </physiologicalReaction>
</comment>
<evidence type="ECO:0000313" key="28">
    <source>
        <dbReference type="EnsemblMetazoa" id="CLYHEMP021352.1"/>
    </source>
</evidence>
<evidence type="ECO:0000313" key="29">
    <source>
        <dbReference type="Proteomes" id="UP000594262"/>
    </source>
</evidence>
<evidence type="ECO:0000256" key="14">
    <source>
        <dbReference type="ARBA" id="ARBA00023329"/>
    </source>
</evidence>
<comment type="catalytic activity">
    <reaction evidence="20">
        <text>D-glucuronate(out) + H(+)(out) = D-glucuronate(in) + H(+)(in)</text>
        <dbReference type="Rhea" id="RHEA:72591"/>
        <dbReference type="ChEBI" id="CHEBI:15378"/>
        <dbReference type="ChEBI" id="CHEBI:58720"/>
    </reaction>
    <physiologicalReaction direction="left-to-right" evidence="20">
        <dbReference type="Rhea" id="RHEA:72592"/>
    </physiologicalReaction>
</comment>
<dbReference type="SUPFAM" id="SSF103473">
    <property type="entry name" value="MFS general substrate transporter"/>
    <property type="match status" value="1"/>
</dbReference>
<evidence type="ECO:0000256" key="17">
    <source>
        <dbReference type="ARBA" id="ARBA00050625"/>
    </source>
</evidence>
<feature type="transmembrane region" description="Helical" evidence="26">
    <location>
        <begin position="262"/>
        <end position="283"/>
    </location>
</feature>
<sequence length="494" mass="55142">MCYVPKRYVLSALIHFATFCLYSLRVNLSVAIVSMVNQTYANAKKTSLRECETGNTTIAITQEDGEFLWDQNRQGLILGAFFYGYLITQVPGGWLANRYGGKWVYAVGMLFCNIMTALTPVAARTSYMFLIAARVIEGLGQGVAFPAAHSMIAKWSPENERSRYTVISFAGMFTGTILTYPLAGILAESSFLGGWPSIFYLCAIISFVWLFLWIFLVHDSPSQHPTISQEEKTMIETSVKKATDADKNLVYPWRAIFSSIHVWAIIITHICKNWVWYMVLTGLPSYFKNVLNFDIKKNGFLSALPYIAGMIFQFVGGFLADFLQNNKLSKQTTKRIMTVFGFYPTAVLLLLTSYTKCDEVYLSVTYMVIATGLLSLNNSGYNINHLDLAPRYSGILYGIENLAGTIPGGVAPAITGYLTNDDPSRENYRKVFAIAASLAAFGGTFFIIFCSGEKQSWNDPENHGMSPEEKLKEANKKEMHGITNEVYAMDATNL</sequence>
<dbReference type="EnsemblMetazoa" id="CLYHEMT021352.1">
    <property type="protein sequence ID" value="CLYHEMP021352.1"/>
    <property type="gene ID" value="CLYHEMG021352"/>
</dbReference>
<evidence type="ECO:0000256" key="12">
    <source>
        <dbReference type="ARBA" id="ARBA00023180"/>
    </source>
</evidence>
<dbReference type="CDD" id="cd17318">
    <property type="entry name" value="MFS_SLC17"/>
    <property type="match status" value="1"/>
</dbReference>
<evidence type="ECO:0000256" key="7">
    <source>
        <dbReference type="ARBA" id="ARBA00022692"/>
    </source>
</evidence>
<feature type="transmembrane region" description="Helical" evidence="26">
    <location>
        <begin position="360"/>
        <end position="383"/>
    </location>
</feature>
<evidence type="ECO:0000256" key="26">
    <source>
        <dbReference type="SAM" id="Phobius"/>
    </source>
</evidence>
<feature type="transmembrane region" description="Helical" evidence="26">
    <location>
        <begin position="335"/>
        <end position="354"/>
    </location>
</feature>
<feature type="transmembrane region" description="Helical" evidence="26">
    <location>
        <begin position="198"/>
        <end position="217"/>
    </location>
</feature>
<evidence type="ECO:0000256" key="18">
    <source>
        <dbReference type="ARBA" id="ARBA00051403"/>
    </source>
</evidence>
<comment type="catalytic activity">
    <reaction evidence="16">
        <text>L-aspartate(out) = L-aspartate(in)</text>
        <dbReference type="Rhea" id="RHEA:66332"/>
        <dbReference type="ChEBI" id="CHEBI:29991"/>
    </reaction>
    <physiologicalReaction direction="left-to-right" evidence="16">
        <dbReference type="Rhea" id="RHEA:66333"/>
    </physiologicalReaction>
</comment>
<keyword evidence="6" id="KW-1003">Cell membrane</keyword>
<dbReference type="GO" id="GO:0016323">
    <property type="term" value="C:basolateral plasma membrane"/>
    <property type="evidence" value="ECO:0007669"/>
    <property type="project" value="UniProtKB-SubCell"/>
</dbReference>
<evidence type="ECO:0000256" key="19">
    <source>
        <dbReference type="ARBA" id="ARBA00051447"/>
    </source>
</evidence>
<evidence type="ECO:0000256" key="1">
    <source>
        <dbReference type="ARBA" id="ARBA00004432"/>
    </source>
</evidence>
<dbReference type="FunFam" id="1.20.1250.20:FF:000003">
    <property type="entry name" value="Solute carrier family 17 member 3"/>
    <property type="match status" value="1"/>
</dbReference>
<evidence type="ECO:0000256" key="2">
    <source>
        <dbReference type="ARBA" id="ARBA00004554"/>
    </source>
</evidence>
<keyword evidence="29" id="KW-1185">Reference proteome</keyword>